<dbReference type="EMBL" id="CP014544">
    <property type="protein sequence ID" value="AMO67091.1"/>
    <property type="molecule type" value="Genomic_DNA"/>
</dbReference>
<dbReference type="AlphaFoldDB" id="A0A127M1J0"/>
<dbReference type="KEGG" id="zal:AZF00_01670"/>
<feature type="signal peptide" evidence="1">
    <location>
        <begin position="1"/>
        <end position="30"/>
    </location>
</feature>
<evidence type="ECO:0000313" key="3">
    <source>
        <dbReference type="Proteomes" id="UP000074119"/>
    </source>
</evidence>
<feature type="chain" id="PRO_5007274921" evidence="1">
    <location>
        <begin position="31"/>
        <end position="152"/>
    </location>
</feature>
<dbReference type="STRING" id="1470434.AZF00_01670"/>
<accession>A0A127M1J0</accession>
<keyword evidence="1" id="KW-0732">Signal</keyword>
<name>A0A127M1J0_9GAMM</name>
<protein>
    <submittedName>
        <fullName evidence="2">Uncharacterized protein</fullName>
    </submittedName>
</protein>
<organism evidence="2 3">
    <name type="scientific">Zhongshania aliphaticivorans</name>
    <dbReference type="NCBI Taxonomy" id="1470434"/>
    <lineage>
        <taxon>Bacteria</taxon>
        <taxon>Pseudomonadati</taxon>
        <taxon>Pseudomonadota</taxon>
        <taxon>Gammaproteobacteria</taxon>
        <taxon>Cellvibrionales</taxon>
        <taxon>Spongiibacteraceae</taxon>
        <taxon>Zhongshania</taxon>
    </lineage>
</organism>
<gene>
    <name evidence="2" type="ORF">AZF00_01670</name>
</gene>
<proteinExistence type="predicted"/>
<dbReference type="RefSeq" id="WP_062382770.1">
    <property type="nucleotide sequence ID" value="NZ_CP014544.1"/>
</dbReference>
<dbReference type="Proteomes" id="UP000074119">
    <property type="component" value="Chromosome"/>
</dbReference>
<reference evidence="2 3" key="1">
    <citation type="submission" date="2015-12" db="EMBL/GenBank/DDBJ databases">
        <authorList>
            <person name="Shamseldin A."/>
            <person name="Moawad H."/>
            <person name="Abd El-Rahim W.M."/>
            <person name="Sadowsky M.J."/>
        </authorList>
    </citation>
    <scope>NUCLEOTIDE SEQUENCE [LARGE SCALE GENOMIC DNA]</scope>
    <source>
        <strain evidence="2 3">SM2</strain>
    </source>
</reference>
<sequence length="152" mass="15230">MNAILRKYRVFVSSLVFTVAIAGMSAPAVAQLPAGVPGLALPFGVDPMAIGGVGLDLLSGIGIEDGLGAVPLIGADLEIMGSPKGAMAALLALASEQKLPIGLPVIGRKPQKLYGSVIFALLGTYGVPVDGIALPELGAATDTLSAFPIPMP</sequence>
<evidence type="ECO:0000313" key="2">
    <source>
        <dbReference type="EMBL" id="AMO67091.1"/>
    </source>
</evidence>
<evidence type="ECO:0000256" key="1">
    <source>
        <dbReference type="SAM" id="SignalP"/>
    </source>
</evidence>